<dbReference type="SMART" id="SM00479">
    <property type="entry name" value="EXOIII"/>
    <property type="match status" value="1"/>
</dbReference>
<dbReference type="InterPro" id="IPR013520">
    <property type="entry name" value="Ribonucl_H"/>
</dbReference>
<dbReference type="GO" id="GO:0005634">
    <property type="term" value="C:nucleus"/>
    <property type="evidence" value="ECO:0007669"/>
    <property type="project" value="UniProtKB-SubCell"/>
</dbReference>
<dbReference type="Proteomes" id="UP000054350">
    <property type="component" value="Unassembled WGS sequence"/>
</dbReference>
<feature type="compositionally biased region" description="Low complexity" evidence="10">
    <location>
        <begin position="16"/>
        <end position="26"/>
    </location>
</feature>
<evidence type="ECO:0000256" key="5">
    <source>
        <dbReference type="ARBA" id="ARBA00022722"/>
    </source>
</evidence>
<keyword evidence="5" id="KW-0540">Nuclease</keyword>
<proteinExistence type="inferred from homology"/>
<evidence type="ECO:0000256" key="3">
    <source>
        <dbReference type="ARBA" id="ARBA00016937"/>
    </source>
</evidence>
<evidence type="ECO:0000256" key="2">
    <source>
        <dbReference type="ARBA" id="ARBA00010489"/>
    </source>
</evidence>
<evidence type="ECO:0000256" key="8">
    <source>
        <dbReference type="ARBA" id="ARBA00023242"/>
    </source>
</evidence>
<comment type="subcellular location">
    <subcellularLocation>
        <location evidence="1">Nucleus</location>
    </subcellularLocation>
</comment>
<dbReference type="InterPro" id="IPR047021">
    <property type="entry name" value="REXO1/3/4-like"/>
</dbReference>
<evidence type="ECO:0000256" key="10">
    <source>
        <dbReference type="SAM" id="MobiDB-lite"/>
    </source>
</evidence>
<evidence type="ECO:0000259" key="11">
    <source>
        <dbReference type="SMART" id="SM00479"/>
    </source>
</evidence>
<feature type="compositionally biased region" description="Low complexity" evidence="10">
    <location>
        <begin position="37"/>
        <end position="48"/>
    </location>
</feature>
<dbReference type="InterPro" id="IPR036397">
    <property type="entry name" value="RNaseH_sf"/>
</dbReference>
<reference evidence="13" key="2">
    <citation type="submission" date="2009-11" db="EMBL/GenBank/DDBJ databases">
        <title>The Genome Sequence of Allomyces macrogynus strain ATCC 38327.</title>
        <authorList>
            <consortium name="The Broad Institute Genome Sequencing Platform"/>
            <person name="Russ C."/>
            <person name="Cuomo C."/>
            <person name="Shea T."/>
            <person name="Young S.K."/>
            <person name="Zeng Q."/>
            <person name="Koehrsen M."/>
            <person name="Haas B."/>
            <person name="Borodovsky M."/>
            <person name="Guigo R."/>
            <person name="Alvarado L."/>
            <person name="Berlin A."/>
            <person name="Borenstein D."/>
            <person name="Chen Z."/>
            <person name="Engels R."/>
            <person name="Freedman E."/>
            <person name="Gellesch M."/>
            <person name="Goldberg J."/>
            <person name="Griggs A."/>
            <person name="Gujja S."/>
            <person name="Heiman D."/>
            <person name="Hepburn T."/>
            <person name="Howarth C."/>
            <person name="Jen D."/>
            <person name="Larson L."/>
            <person name="Lewis B."/>
            <person name="Mehta T."/>
            <person name="Park D."/>
            <person name="Pearson M."/>
            <person name="Roberts A."/>
            <person name="Saif S."/>
            <person name="Shenoy N."/>
            <person name="Sisk P."/>
            <person name="Stolte C."/>
            <person name="Sykes S."/>
            <person name="Walk T."/>
            <person name="White J."/>
            <person name="Yandava C."/>
            <person name="Burger G."/>
            <person name="Gray M.W."/>
            <person name="Holland P.W.H."/>
            <person name="King N."/>
            <person name="Lang F.B.F."/>
            <person name="Roger A.J."/>
            <person name="Ruiz-Trillo I."/>
            <person name="Lander E."/>
            <person name="Nusbaum C."/>
        </authorList>
    </citation>
    <scope>NUCLEOTIDE SEQUENCE [LARGE SCALE GENOMIC DNA]</scope>
    <source>
        <strain evidence="13">ATCC 38327</strain>
    </source>
</reference>
<evidence type="ECO:0000313" key="12">
    <source>
        <dbReference type="EMBL" id="KNE72778.1"/>
    </source>
</evidence>
<feature type="compositionally biased region" description="Basic and acidic residues" evidence="10">
    <location>
        <begin position="49"/>
        <end position="66"/>
    </location>
</feature>
<accession>A0A0L0TCY8</accession>
<dbReference type="FunFam" id="3.30.420.10:FF:000007">
    <property type="entry name" value="Interferon-stimulated exonuclease gene 20"/>
    <property type="match status" value="1"/>
</dbReference>
<evidence type="ECO:0000256" key="7">
    <source>
        <dbReference type="ARBA" id="ARBA00022839"/>
    </source>
</evidence>
<dbReference type="CDD" id="cd06144">
    <property type="entry name" value="REX4_like"/>
    <property type="match status" value="1"/>
</dbReference>
<evidence type="ECO:0000313" key="13">
    <source>
        <dbReference type="Proteomes" id="UP000054350"/>
    </source>
</evidence>
<feature type="domain" description="Exonuclease" evidence="11">
    <location>
        <begin position="146"/>
        <end position="307"/>
    </location>
</feature>
<dbReference type="GO" id="GO:0006364">
    <property type="term" value="P:rRNA processing"/>
    <property type="evidence" value="ECO:0007669"/>
    <property type="project" value="UniProtKB-KW"/>
</dbReference>
<dbReference type="STRING" id="578462.A0A0L0TCY8"/>
<dbReference type="Pfam" id="PF00929">
    <property type="entry name" value="RNase_T"/>
    <property type="match status" value="1"/>
</dbReference>
<dbReference type="EMBL" id="GG745383">
    <property type="protein sequence ID" value="KNE72778.1"/>
    <property type="molecule type" value="Genomic_DNA"/>
</dbReference>
<evidence type="ECO:0000256" key="6">
    <source>
        <dbReference type="ARBA" id="ARBA00022801"/>
    </source>
</evidence>
<evidence type="ECO:0000256" key="4">
    <source>
        <dbReference type="ARBA" id="ARBA00022552"/>
    </source>
</evidence>
<dbReference type="GO" id="GO:0008408">
    <property type="term" value="F:3'-5' exonuclease activity"/>
    <property type="evidence" value="ECO:0007669"/>
    <property type="project" value="InterPro"/>
</dbReference>
<evidence type="ECO:0000256" key="1">
    <source>
        <dbReference type="ARBA" id="ARBA00004123"/>
    </source>
</evidence>
<gene>
    <name evidence="12" type="ORF">AMAG_17106</name>
</gene>
<feature type="region of interest" description="Disordered" evidence="10">
    <location>
        <begin position="1"/>
        <end position="90"/>
    </location>
</feature>
<feature type="compositionally biased region" description="Acidic residues" evidence="10">
    <location>
        <begin position="73"/>
        <end position="84"/>
    </location>
</feature>
<dbReference type="SUPFAM" id="SSF53098">
    <property type="entry name" value="Ribonuclease H-like"/>
    <property type="match status" value="1"/>
</dbReference>
<dbReference type="Gene3D" id="3.30.420.10">
    <property type="entry name" value="Ribonuclease H-like superfamily/Ribonuclease H"/>
    <property type="match status" value="1"/>
</dbReference>
<dbReference type="GO" id="GO:0003676">
    <property type="term" value="F:nucleic acid binding"/>
    <property type="evidence" value="ECO:0007669"/>
    <property type="project" value="InterPro"/>
</dbReference>
<evidence type="ECO:0000256" key="9">
    <source>
        <dbReference type="ARBA" id="ARBA00025599"/>
    </source>
</evidence>
<dbReference type="eggNOG" id="KOG2249">
    <property type="taxonomic scope" value="Eukaryota"/>
</dbReference>
<keyword evidence="6" id="KW-0378">Hydrolase</keyword>
<keyword evidence="13" id="KW-1185">Reference proteome</keyword>
<reference evidence="12 13" key="1">
    <citation type="submission" date="2009-11" db="EMBL/GenBank/DDBJ databases">
        <title>Annotation of Allomyces macrogynus ATCC 38327.</title>
        <authorList>
            <consortium name="The Broad Institute Genome Sequencing Platform"/>
            <person name="Russ C."/>
            <person name="Cuomo C."/>
            <person name="Burger G."/>
            <person name="Gray M.W."/>
            <person name="Holland P.W.H."/>
            <person name="King N."/>
            <person name="Lang F.B.F."/>
            <person name="Roger A.J."/>
            <person name="Ruiz-Trillo I."/>
            <person name="Young S.K."/>
            <person name="Zeng Q."/>
            <person name="Gargeya S."/>
            <person name="Fitzgerald M."/>
            <person name="Haas B."/>
            <person name="Abouelleil A."/>
            <person name="Alvarado L."/>
            <person name="Arachchi H.M."/>
            <person name="Berlin A."/>
            <person name="Chapman S.B."/>
            <person name="Gearin G."/>
            <person name="Goldberg J."/>
            <person name="Griggs A."/>
            <person name="Gujja S."/>
            <person name="Hansen M."/>
            <person name="Heiman D."/>
            <person name="Howarth C."/>
            <person name="Larimer J."/>
            <person name="Lui A."/>
            <person name="MacDonald P.J.P."/>
            <person name="McCowen C."/>
            <person name="Montmayeur A."/>
            <person name="Murphy C."/>
            <person name="Neiman D."/>
            <person name="Pearson M."/>
            <person name="Priest M."/>
            <person name="Roberts A."/>
            <person name="Saif S."/>
            <person name="Shea T."/>
            <person name="Sisk P."/>
            <person name="Stolte C."/>
            <person name="Sykes S."/>
            <person name="Wortman J."/>
            <person name="Nusbaum C."/>
            <person name="Birren B."/>
        </authorList>
    </citation>
    <scope>NUCLEOTIDE SEQUENCE [LARGE SCALE GENOMIC DNA]</scope>
    <source>
        <strain evidence="12 13">ATCC 38327</strain>
    </source>
</reference>
<dbReference type="PANTHER" id="PTHR12801:SF45">
    <property type="entry name" value="RNA EXONUCLEASE 4"/>
    <property type="match status" value="1"/>
</dbReference>
<dbReference type="VEuPathDB" id="FungiDB:AMAG_17106"/>
<keyword evidence="7" id="KW-0269">Exonuclease</keyword>
<dbReference type="InterPro" id="IPR037431">
    <property type="entry name" value="REX4_DEDDh_dom"/>
</dbReference>
<feature type="region of interest" description="Disordered" evidence="10">
    <location>
        <begin position="320"/>
        <end position="369"/>
    </location>
</feature>
<keyword evidence="8" id="KW-0539">Nucleus</keyword>
<keyword evidence="4" id="KW-0698">rRNA processing</keyword>
<comment type="similarity">
    <text evidence="2">Belongs to the REXO4 family.</text>
</comment>
<sequence length="369" mass="39774">MPSENWKKFLQKKKTAPAADADSASPAPKPAADDDVAAAIAHAVAVVASHDDPAEPAPDRDADRDGATSSASDNDDDDEGEDLLDALAGGKPVSLPTSAHEFNLSRIPAAFRPALGAATPTTALAWFAHLNAVDGVVPGDTTKLGKYVALDCEMVGVGPDGVESALARVSLVNFHGHTVLDTHVAPAERVTDFRTAVSGITPAALKGAPPMREVVAQVAEILKDRILVGHSLGNDFDAMLLNHPKHLVRDTAKYAPFHEALRTSNPALRNLARAFLGLTVQQGEHDSIEDARVAMLLYRLHRDEWEQYLRKLAKGEIKLPMSSKRKKSSQHWDRMRNKNKRHKTDRVENNKRGKGRPQSRGKPIGGDAA</sequence>
<name>A0A0L0TCY8_ALLM3</name>
<dbReference type="OrthoDB" id="8191639at2759"/>
<organism evidence="12 13">
    <name type="scientific">Allomyces macrogynus (strain ATCC 38327)</name>
    <name type="common">Allomyces javanicus var. macrogynus</name>
    <dbReference type="NCBI Taxonomy" id="578462"/>
    <lineage>
        <taxon>Eukaryota</taxon>
        <taxon>Fungi</taxon>
        <taxon>Fungi incertae sedis</taxon>
        <taxon>Blastocladiomycota</taxon>
        <taxon>Blastocladiomycetes</taxon>
        <taxon>Blastocladiales</taxon>
        <taxon>Blastocladiaceae</taxon>
        <taxon>Allomyces</taxon>
    </lineage>
</organism>
<dbReference type="InterPro" id="IPR012337">
    <property type="entry name" value="RNaseH-like_sf"/>
</dbReference>
<dbReference type="AlphaFoldDB" id="A0A0L0TCY8"/>
<comment type="function">
    <text evidence="9">Exoribonuclease involved in ribosome biosynthesis. Involved in the processing of ITS1, the internal transcribed spacer localized between the 18S and 5.8S rRNAs.</text>
</comment>
<dbReference type="PANTHER" id="PTHR12801">
    <property type="entry name" value="RNA EXONUCLEASE REXO1 / RECO3 FAMILY MEMBER-RELATED"/>
    <property type="match status" value="1"/>
</dbReference>
<protein>
    <recommendedName>
        <fullName evidence="3">RNA exonuclease 4</fullName>
    </recommendedName>
</protein>